<proteinExistence type="predicted"/>
<dbReference type="EMBL" id="JBEGDP010000006">
    <property type="protein sequence ID" value="MEQ7847229.1"/>
    <property type="molecule type" value="Genomic_DNA"/>
</dbReference>
<dbReference type="RefSeq" id="WP_193666270.1">
    <property type="nucleotide sequence ID" value="NZ_BAAAMM010000011.1"/>
</dbReference>
<sequence>MNAVLILLVTWIPLSLPLGIAVAAVLRGAFSSARRGGARRRLTLVPGAGDVEAPLGDVA</sequence>
<name>A0ABV1NXL2_9ACTN</name>
<gene>
    <name evidence="1" type="ORF">V6R90_08045</name>
</gene>
<evidence type="ECO:0000313" key="2">
    <source>
        <dbReference type="Proteomes" id="UP001482520"/>
    </source>
</evidence>
<keyword evidence="2" id="KW-1185">Reference proteome</keyword>
<accession>A0ABV1NXL2</accession>
<protein>
    <submittedName>
        <fullName evidence="1">Uncharacterized protein</fullName>
    </submittedName>
</protein>
<reference evidence="1 2" key="1">
    <citation type="submission" date="2024-02" db="EMBL/GenBank/DDBJ databases">
        <title>Full genome sequence of Nocardioides kribbensis.</title>
        <authorList>
            <person name="Poletto B.L."/>
            <person name="Silva G."/>
            <person name="Galante D."/>
            <person name="Campos K.R."/>
            <person name="Santos M.B.N."/>
            <person name="Sacchi C.T."/>
        </authorList>
    </citation>
    <scope>NUCLEOTIDE SEQUENCE [LARGE SCALE GENOMIC DNA]</scope>
    <source>
        <strain evidence="1 2">O4R</strain>
    </source>
</reference>
<evidence type="ECO:0000313" key="1">
    <source>
        <dbReference type="EMBL" id="MEQ7847229.1"/>
    </source>
</evidence>
<dbReference type="Proteomes" id="UP001482520">
    <property type="component" value="Unassembled WGS sequence"/>
</dbReference>
<organism evidence="1 2">
    <name type="scientific">Nocardioides kribbensis</name>
    <dbReference type="NCBI Taxonomy" id="305517"/>
    <lineage>
        <taxon>Bacteria</taxon>
        <taxon>Bacillati</taxon>
        <taxon>Actinomycetota</taxon>
        <taxon>Actinomycetes</taxon>
        <taxon>Propionibacteriales</taxon>
        <taxon>Nocardioidaceae</taxon>
        <taxon>Nocardioides</taxon>
    </lineage>
</organism>
<comment type="caution">
    <text evidence="1">The sequence shown here is derived from an EMBL/GenBank/DDBJ whole genome shotgun (WGS) entry which is preliminary data.</text>
</comment>